<dbReference type="PIRSF" id="PIRSF004925">
    <property type="entry name" value="HcaT"/>
    <property type="match status" value="1"/>
</dbReference>
<dbReference type="InterPro" id="IPR036259">
    <property type="entry name" value="MFS_trans_sf"/>
</dbReference>
<evidence type="ECO:0000256" key="2">
    <source>
        <dbReference type="ARBA" id="ARBA00022448"/>
    </source>
</evidence>
<dbReference type="Pfam" id="PF12832">
    <property type="entry name" value="MFS_1_like"/>
    <property type="match status" value="1"/>
</dbReference>
<evidence type="ECO:0000256" key="6">
    <source>
        <dbReference type="ARBA" id="ARBA00022989"/>
    </source>
</evidence>
<feature type="transmembrane region" description="Helical" evidence="8">
    <location>
        <begin position="194"/>
        <end position="220"/>
    </location>
</feature>
<name>A0ABS4JHW0_9BACL</name>
<feature type="transmembrane region" description="Helical" evidence="8">
    <location>
        <begin position="77"/>
        <end position="96"/>
    </location>
</feature>
<feature type="domain" description="Major facilitator superfamily (MFS) profile" evidence="9">
    <location>
        <begin position="146"/>
        <end position="393"/>
    </location>
</feature>
<gene>
    <name evidence="10" type="ORF">J2Z69_002347</name>
</gene>
<dbReference type="EMBL" id="JAGGLD010000003">
    <property type="protein sequence ID" value="MBP2001304.1"/>
    <property type="molecule type" value="Genomic_DNA"/>
</dbReference>
<dbReference type="PROSITE" id="PS50850">
    <property type="entry name" value="MFS"/>
    <property type="match status" value="1"/>
</dbReference>
<feature type="transmembrane region" description="Helical" evidence="8">
    <location>
        <begin position="163"/>
        <end position="182"/>
    </location>
</feature>
<dbReference type="Gene3D" id="1.20.1250.20">
    <property type="entry name" value="MFS general substrate transporter like domains"/>
    <property type="match status" value="2"/>
</dbReference>
<protein>
    <submittedName>
        <fullName evidence="10">PPP family 3-phenylpropionic acid transporter</fullName>
    </submittedName>
</protein>
<keyword evidence="7 8" id="KW-0472">Membrane</keyword>
<evidence type="ECO:0000259" key="9">
    <source>
        <dbReference type="PROSITE" id="PS50850"/>
    </source>
</evidence>
<dbReference type="Proteomes" id="UP001519288">
    <property type="component" value="Unassembled WGS sequence"/>
</dbReference>
<feature type="transmembrane region" description="Helical" evidence="8">
    <location>
        <begin position="12"/>
        <end position="34"/>
    </location>
</feature>
<keyword evidence="2" id="KW-0813">Transport</keyword>
<keyword evidence="4" id="KW-0997">Cell inner membrane</keyword>
<reference evidence="10 11" key="1">
    <citation type="submission" date="2021-03" db="EMBL/GenBank/DDBJ databases">
        <title>Genomic Encyclopedia of Type Strains, Phase IV (KMG-IV): sequencing the most valuable type-strain genomes for metagenomic binning, comparative biology and taxonomic classification.</title>
        <authorList>
            <person name="Goeker M."/>
        </authorList>
    </citation>
    <scope>NUCLEOTIDE SEQUENCE [LARGE SCALE GENOMIC DNA]</scope>
    <source>
        <strain evidence="10 11">DSM 26806</strain>
    </source>
</reference>
<keyword evidence="6 8" id="KW-1133">Transmembrane helix</keyword>
<feature type="transmembrane region" description="Helical" evidence="8">
    <location>
        <begin position="46"/>
        <end position="65"/>
    </location>
</feature>
<evidence type="ECO:0000313" key="11">
    <source>
        <dbReference type="Proteomes" id="UP001519288"/>
    </source>
</evidence>
<evidence type="ECO:0000313" key="10">
    <source>
        <dbReference type="EMBL" id="MBP2001304.1"/>
    </source>
</evidence>
<comment type="caution">
    <text evidence="10">The sequence shown here is derived from an EMBL/GenBank/DDBJ whole genome shotgun (WGS) entry which is preliminary data.</text>
</comment>
<comment type="subcellular location">
    <subcellularLocation>
        <location evidence="1">Cell inner membrane</location>
        <topology evidence="1">Multi-pass membrane protein</topology>
    </subcellularLocation>
</comment>
<feature type="transmembrane region" description="Helical" evidence="8">
    <location>
        <begin position="295"/>
        <end position="318"/>
    </location>
</feature>
<keyword evidence="3" id="KW-1003">Cell membrane</keyword>
<feature type="transmembrane region" description="Helical" evidence="8">
    <location>
        <begin position="330"/>
        <end position="349"/>
    </location>
</feature>
<evidence type="ECO:0000256" key="3">
    <source>
        <dbReference type="ARBA" id="ARBA00022475"/>
    </source>
</evidence>
<feature type="transmembrane region" description="Helical" evidence="8">
    <location>
        <begin position="269"/>
        <end position="289"/>
    </location>
</feature>
<accession>A0ABS4JHW0</accession>
<evidence type="ECO:0000256" key="4">
    <source>
        <dbReference type="ARBA" id="ARBA00022519"/>
    </source>
</evidence>
<feature type="transmembrane region" description="Helical" evidence="8">
    <location>
        <begin position="240"/>
        <end position="262"/>
    </location>
</feature>
<evidence type="ECO:0000256" key="7">
    <source>
        <dbReference type="ARBA" id="ARBA00023136"/>
    </source>
</evidence>
<evidence type="ECO:0000256" key="5">
    <source>
        <dbReference type="ARBA" id="ARBA00022692"/>
    </source>
</evidence>
<evidence type="ECO:0000256" key="1">
    <source>
        <dbReference type="ARBA" id="ARBA00004429"/>
    </source>
</evidence>
<feature type="transmembrane region" description="Helical" evidence="8">
    <location>
        <begin position="102"/>
        <end position="124"/>
    </location>
</feature>
<dbReference type="InterPro" id="IPR020846">
    <property type="entry name" value="MFS_dom"/>
</dbReference>
<dbReference type="PANTHER" id="PTHR23522:SF10">
    <property type="entry name" value="3-PHENYLPROPIONIC ACID TRANSPORTER-RELATED"/>
    <property type="match status" value="1"/>
</dbReference>
<dbReference type="PANTHER" id="PTHR23522">
    <property type="entry name" value="BLL5896 PROTEIN"/>
    <property type="match status" value="1"/>
</dbReference>
<organism evidence="10 11">
    <name type="scientific">Paenibacillus shirakamiensis</name>
    <dbReference type="NCBI Taxonomy" id="1265935"/>
    <lineage>
        <taxon>Bacteria</taxon>
        <taxon>Bacillati</taxon>
        <taxon>Bacillota</taxon>
        <taxon>Bacilli</taxon>
        <taxon>Bacillales</taxon>
        <taxon>Paenibacillaceae</taxon>
        <taxon>Paenibacillus</taxon>
    </lineage>
</organism>
<evidence type="ECO:0000256" key="8">
    <source>
        <dbReference type="SAM" id="Phobius"/>
    </source>
</evidence>
<dbReference type="SUPFAM" id="SSF103473">
    <property type="entry name" value="MFS general substrate transporter"/>
    <property type="match status" value="1"/>
</dbReference>
<keyword evidence="5 8" id="KW-0812">Transmembrane</keyword>
<dbReference type="RefSeq" id="WP_209862365.1">
    <property type="nucleotide sequence ID" value="NZ_JAGGLD010000003.1"/>
</dbReference>
<dbReference type="InterPro" id="IPR024989">
    <property type="entry name" value="MFS_assoc_dom"/>
</dbReference>
<feature type="transmembrane region" description="Helical" evidence="8">
    <location>
        <begin position="361"/>
        <end position="381"/>
    </location>
</feature>
<feature type="transmembrane region" description="Helical" evidence="8">
    <location>
        <begin position="136"/>
        <end position="157"/>
    </location>
</feature>
<keyword evidence="11" id="KW-1185">Reference proteome</keyword>
<sequence length="393" mass="44235">MRRVQLGHPDINWLRAFTFTIYGTSVLVGSYFPLFYRYLGFSTTQIGYLYAIGPLISLFSNLLWSMISDRYRTIKRILLILLVGQLVLTLALSFSVSFASMMVVITIFYFFFYPIYPLADTLAISTALQYGRNFTVVRMFGSLGYAFFAIAIGYVLSHFGTPWTLIISMLLTITTLVFTFRIKDQPATAGKLNLSGLFTILQQKELIWFLSCVFCLAIGHRMNEAFLTITLKEMGAGDSLIGWSVLASSLSEIPIFFVLSLYGDRFKELPLLLISCIMFAARFLLMSITDSAGSVILIQMMHSVSFGIFYVTSVRYLARLIPDQYRATGLALFTIMWSSVSGLLSGALGGMVFEHFGRKNFYLVAMSFAILACAGFAFRYLRRPQADNQDVIL</sequence>
<proteinExistence type="predicted"/>
<dbReference type="InterPro" id="IPR026032">
    <property type="entry name" value="HcaT-like"/>
</dbReference>